<protein>
    <submittedName>
        <fullName evidence="4 5">J domain-containing protein DDB_G0295729-like</fullName>
    </submittedName>
</protein>
<proteinExistence type="predicted"/>
<dbReference type="Gene3D" id="1.10.287.110">
    <property type="entry name" value="DnaJ domain"/>
    <property type="match status" value="1"/>
</dbReference>
<gene>
    <name evidence="4 5 6" type="primary">LOC104611906</name>
</gene>
<evidence type="ECO:0000313" key="5">
    <source>
        <dbReference type="RefSeq" id="XP_010277482.1"/>
    </source>
</evidence>
<name>A0A1U8B8Q6_NELNU</name>
<dbReference type="RefSeq" id="XP_010277481.1">
    <property type="nucleotide sequence ID" value="XM_010279179.2"/>
</dbReference>
<dbReference type="CDD" id="cd06257">
    <property type="entry name" value="DnaJ"/>
    <property type="match status" value="1"/>
</dbReference>
<evidence type="ECO:0000259" key="2">
    <source>
        <dbReference type="PROSITE" id="PS50076"/>
    </source>
</evidence>
<dbReference type="InterPro" id="IPR001623">
    <property type="entry name" value="DnaJ_domain"/>
</dbReference>
<keyword evidence="3" id="KW-1185">Reference proteome</keyword>
<feature type="compositionally biased region" description="Polar residues" evidence="1">
    <location>
        <begin position="350"/>
        <end position="359"/>
    </location>
</feature>
<feature type="region of interest" description="Disordered" evidence="1">
    <location>
        <begin position="143"/>
        <end position="195"/>
    </location>
</feature>
<dbReference type="RefSeq" id="XP_010277482.1">
    <property type="nucleotide sequence ID" value="XM_010279180.2"/>
</dbReference>
<feature type="compositionally biased region" description="Polar residues" evidence="1">
    <location>
        <begin position="441"/>
        <end position="450"/>
    </location>
</feature>
<dbReference type="SMART" id="SM00271">
    <property type="entry name" value="DnaJ"/>
    <property type="match status" value="1"/>
</dbReference>
<sequence>MDEERNRAEAQRCIEIAEKLLTARDLIGSKKFAVRAQGVDPLLDGIDQILAIADVLLASEKRINNHLDWYAILQLDSQSDDLELIRRNYRRLASLLHPDKNKRVFATNAFKLVADAWTVLSNPSKKSLYDKELNLFSIASKNEQPREQHCHQRKQPERHEEGEIEVEEHPVRRSPRNKKRKSPREPKSTSFNEGRPALSPLLTTFWTACPYCYNLYEYPKVYEECSLRCQNCRRAFHAAMVLSPPPVAPGKEVYYCCWGFFPLGFSLPNLDSTKNASFPNWMPFSPMVAPPAQPSEGKRNKRAPNTSLGVEDVSDECDLSPDTNIRKKGRTADVKEKASTIKKPGGLRTDNANRGNDYSSGPMRKDCQGSQDGNVARRGKQTEVPKVASPQKKRKKKMVAKKTKKQMRKSSPSKKVERKSPQETEKGDLNEELRNEVEKSTPATGESTDTGTKDEDPGVGFFEGLDDIIGSLPILSVVEDNKVDGAGV</sequence>
<dbReference type="RefSeq" id="XP_010277483.1">
    <property type="nucleotide sequence ID" value="XM_010279181.2"/>
</dbReference>
<evidence type="ECO:0000313" key="4">
    <source>
        <dbReference type="RefSeq" id="XP_010277481.1"/>
    </source>
</evidence>
<dbReference type="InterPro" id="IPR036869">
    <property type="entry name" value="J_dom_sf"/>
</dbReference>
<feature type="compositionally biased region" description="Basic and acidic residues" evidence="1">
    <location>
        <begin position="330"/>
        <end position="339"/>
    </location>
</feature>
<reference evidence="4 5" key="1">
    <citation type="submission" date="2025-04" db="UniProtKB">
        <authorList>
            <consortium name="RefSeq"/>
        </authorList>
    </citation>
    <scope>IDENTIFICATION</scope>
</reference>
<dbReference type="InterPro" id="IPR056988">
    <property type="entry name" value="Zn_ribbon_pln"/>
</dbReference>
<dbReference type="InterPro" id="IPR053052">
    <property type="entry name" value="Imprinting_Balance_Reg"/>
</dbReference>
<dbReference type="OrthoDB" id="10250354at2759"/>
<dbReference type="KEGG" id="nnu:104611906"/>
<dbReference type="PANTHER" id="PTHR45496:SF1">
    <property type="entry name" value="CHAPERONE DNAJ-DOMAIN SUPERFAMILY PROTEIN"/>
    <property type="match status" value="1"/>
</dbReference>
<dbReference type="PANTHER" id="PTHR45496">
    <property type="entry name" value="CHAPERONE DNAJ-DOMAIN SUPERFAMILY PROTEIN"/>
    <property type="match status" value="1"/>
</dbReference>
<dbReference type="GeneID" id="104611906"/>
<accession>A0A1U8B8Q6</accession>
<dbReference type="Pfam" id="PF00226">
    <property type="entry name" value="DnaJ"/>
    <property type="match status" value="1"/>
</dbReference>
<dbReference type="SUPFAM" id="SSF46565">
    <property type="entry name" value="Chaperone J-domain"/>
    <property type="match status" value="1"/>
</dbReference>
<evidence type="ECO:0000313" key="6">
    <source>
        <dbReference type="RefSeq" id="XP_010277483.1"/>
    </source>
</evidence>
<dbReference type="OMA" id="EYPKVYV"/>
<dbReference type="eggNOG" id="KOG0714">
    <property type="taxonomic scope" value="Eukaryota"/>
</dbReference>
<evidence type="ECO:0000313" key="3">
    <source>
        <dbReference type="Proteomes" id="UP000189703"/>
    </source>
</evidence>
<dbReference type="Proteomes" id="UP000189703">
    <property type="component" value="Unplaced"/>
</dbReference>
<dbReference type="STRING" id="4432.A0A1U8B8Q6"/>
<organism evidence="3 5">
    <name type="scientific">Nelumbo nucifera</name>
    <name type="common">Sacred lotus</name>
    <dbReference type="NCBI Taxonomy" id="4432"/>
    <lineage>
        <taxon>Eukaryota</taxon>
        <taxon>Viridiplantae</taxon>
        <taxon>Streptophyta</taxon>
        <taxon>Embryophyta</taxon>
        <taxon>Tracheophyta</taxon>
        <taxon>Spermatophyta</taxon>
        <taxon>Magnoliopsida</taxon>
        <taxon>Proteales</taxon>
        <taxon>Nelumbonaceae</taxon>
        <taxon>Nelumbo</taxon>
    </lineage>
</organism>
<feature type="compositionally biased region" description="Basic residues" evidence="1">
    <location>
        <begin position="172"/>
        <end position="182"/>
    </location>
</feature>
<dbReference type="Pfam" id="PF23551">
    <property type="entry name" value="Zn_ribbon_20"/>
    <property type="match status" value="1"/>
</dbReference>
<dbReference type="PROSITE" id="PS50076">
    <property type="entry name" value="DNAJ_2"/>
    <property type="match status" value="1"/>
</dbReference>
<feature type="domain" description="J" evidence="2">
    <location>
        <begin position="68"/>
        <end position="133"/>
    </location>
</feature>
<feature type="compositionally biased region" description="Basic residues" evidence="1">
    <location>
        <begin position="391"/>
        <end position="412"/>
    </location>
</feature>
<dbReference type="AlphaFoldDB" id="A0A1U8B8Q6"/>
<feature type="compositionally biased region" description="Basic and acidic residues" evidence="1">
    <location>
        <begin position="414"/>
        <end position="439"/>
    </location>
</feature>
<feature type="compositionally biased region" description="Basic and acidic residues" evidence="1">
    <location>
        <begin position="143"/>
        <end position="171"/>
    </location>
</feature>
<feature type="region of interest" description="Disordered" evidence="1">
    <location>
        <begin position="289"/>
        <end position="465"/>
    </location>
</feature>
<evidence type="ECO:0000256" key="1">
    <source>
        <dbReference type="SAM" id="MobiDB-lite"/>
    </source>
</evidence>